<accession>A0A4Y3K8H5</accession>
<name>A0A4Y3K8H5_CELUD</name>
<dbReference type="Proteomes" id="UP000315842">
    <property type="component" value="Unassembled WGS sequence"/>
</dbReference>
<proteinExistence type="predicted"/>
<keyword evidence="3" id="KW-1185">Reference proteome</keyword>
<organism evidence="2 3">
    <name type="scientific">Cellulomonas uda</name>
    <dbReference type="NCBI Taxonomy" id="1714"/>
    <lineage>
        <taxon>Bacteria</taxon>
        <taxon>Bacillati</taxon>
        <taxon>Actinomycetota</taxon>
        <taxon>Actinomycetes</taxon>
        <taxon>Micrococcales</taxon>
        <taxon>Cellulomonadaceae</taxon>
        <taxon>Cellulomonas</taxon>
    </lineage>
</organism>
<evidence type="ECO:0000313" key="3">
    <source>
        <dbReference type="Proteomes" id="UP000315842"/>
    </source>
</evidence>
<reference evidence="2 3" key="1">
    <citation type="submission" date="2019-06" db="EMBL/GenBank/DDBJ databases">
        <title>Whole genome shotgun sequence of Cellulomonas uda NBRC 3747.</title>
        <authorList>
            <person name="Hosoyama A."/>
            <person name="Uohara A."/>
            <person name="Ohji S."/>
            <person name="Ichikawa N."/>
        </authorList>
    </citation>
    <scope>NUCLEOTIDE SEQUENCE [LARGE SCALE GENOMIC DNA]</scope>
    <source>
        <strain evidence="2 3">NBRC 3747</strain>
    </source>
</reference>
<protein>
    <recommendedName>
        <fullName evidence="4">DUF5709 domain-containing protein</fullName>
    </recommendedName>
</protein>
<feature type="region of interest" description="Disordered" evidence="1">
    <location>
        <begin position="1"/>
        <end position="77"/>
    </location>
</feature>
<evidence type="ECO:0000313" key="2">
    <source>
        <dbReference type="EMBL" id="GEA80771.1"/>
    </source>
</evidence>
<feature type="compositionally biased region" description="Basic and acidic residues" evidence="1">
    <location>
        <begin position="26"/>
        <end position="36"/>
    </location>
</feature>
<evidence type="ECO:0000256" key="1">
    <source>
        <dbReference type="SAM" id="MobiDB-lite"/>
    </source>
</evidence>
<dbReference type="RefSeq" id="WP_094179378.1">
    <property type="nucleotide sequence ID" value="NZ_BJLP01000016.1"/>
</dbReference>
<sequence>MSTLPGPDAWRDAGLEPADPAVPARLTDDETDRPADAPDPEEYVPDFARPDRDGAADEADVVEQDTEVPLDDDEDEA</sequence>
<feature type="compositionally biased region" description="Acidic residues" evidence="1">
    <location>
        <begin position="56"/>
        <end position="77"/>
    </location>
</feature>
<gene>
    <name evidence="2" type="ORF">CUD01_12150</name>
</gene>
<evidence type="ECO:0008006" key="4">
    <source>
        <dbReference type="Google" id="ProtNLM"/>
    </source>
</evidence>
<dbReference type="AlphaFoldDB" id="A0A4Y3K8H5"/>
<dbReference type="EMBL" id="BJLP01000016">
    <property type="protein sequence ID" value="GEA80771.1"/>
    <property type="molecule type" value="Genomic_DNA"/>
</dbReference>
<comment type="caution">
    <text evidence="2">The sequence shown here is derived from an EMBL/GenBank/DDBJ whole genome shotgun (WGS) entry which is preliminary data.</text>
</comment>